<reference evidence="2" key="1">
    <citation type="submission" date="2023-11" db="EMBL/GenBank/DDBJ databases">
        <title>Genome assemblies of two species of porcelain crab, Petrolisthes cinctipes and Petrolisthes manimaculis (Anomura: Porcellanidae).</title>
        <authorList>
            <person name="Angst P."/>
        </authorList>
    </citation>
    <scope>NUCLEOTIDE SEQUENCE</scope>
    <source>
        <strain evidence="2">PB745_02</strain>
        <tissue evidence="2">Gill</tissue>
    </source>
</reference>
<dbReference type="EMBL" id="JAWZYT010004716">
    <property type="protein sequence ID" value="KAK4292826.1"/>
    <property type="molecule type" value="Genomic_DNA"/>
</dbReference>
<protein>
    <submittedName>
        <fullName evidence="2">Uncharacterized protein</fullName>
    </submittedName>
</protein>
<accession>A0AAE1NNR5</accession>
<comment type="caution">
    <text evidence="2">The sequence shown here is derived from an EMBL/GenBank/DDBJ whole genome shotgun (WGS) entry which is preliminary data.</text>
</comment>
<evidence type="ECO:0000313" key="3">
    <source>
        <dbReference type="Proteomes" id="UP001292094"/>
    </source>
</evidence>
<feature type="compositionally biased region" description="Basic and acidic residues" evidence="1">
    <location>
        <begin position="1"/>
        <end position="19"/>
    </location>
</feature>
<feature type="region of interest" description="Disordered" evidence="1">
    <location>
        <begin position="1"/>
        <end position="75"/>
    </location>
</feature>
<feature type="compositionally biased region" description="Low complexity" evidence="1">
    <location>
        <begin position="53"/>
        <end position="75"/>
    </location>
</feature>
<feature type="region of interest" description="Disordered" evidence="1">
    <location>
        <begin position="90"/>
        <end position="120"/>
    </location>
</feature>
<proteinExistence type="predicted"/>
<gene>
    <name evidence="2" type="ORF">Pmani_034431</name>
</gene>
<name>A0AAE1NNR5_9EUCA</name>
<feature type="compositionally biased region" description="Basic and acidic residues" evidence="1">
    <location>
        <begin position="34"/>
        <end position="48"/>
    </location>
</feature>
<organism evidence="2 3">
    <name type="scientific">Petrolisthes manimaculis</name>
    <dbReference type="NCBI Taxonomy" id="1843537"/>
    <lineage>
        <taxon>Eukaryota</taxon>
        <taxon>Metazoa</taxon>
        <taxon>Ecdysozoa</taxon>
        <taxon>Arthropoda</taxon>
        <taxon>Crustacea</taxon>
        <taxon>Multicrustacea</taxon>
        <taxon>Malacostraca</taxon>
        <taxon>Eumalacostraca</taxon>
        <taxon>Eucarida</taxon>
        <taxon>Decapoda</taxon>
        <taxon>Pleocyemata</taxon>
        <taxon>Anomura</taxon>
        <taxon>Galatheoidea</taxon>
        <taxon>Porcellanidae</taxon>
        <taxon>Petrolisthes</taxon>
    </lineage>
</organism>
<keyword evidence="3" id="KW-1185">Reference proteome</keyword>
<sequence>MKGEEGSGRGEMEGGRAGEEGGDATLVGGRKGGRREVREGGKWREKRGQGGPFSLDEVSESSFSSPPPEDSTTLKTTTLLYSYTNHHSNRERLDKMPWTPSLVGDSTPDGDTQTPHSPPPVFLHPSRTYNKVVEDGNEKVCRWRYCALLPTNKQGECCIKYKQCCAYATLTHYTDSFDFHKG</sequence>
<evidence type="ECO:0000313" key="2">
    <source>
        <dbReference type="EMBL" id="KAK4292826.1"/>
    </source>
</evidence>
<evidence type="ECO:0000256" key="1">
    <source>
        <dbReference type="SAM" id="MobiDB-lite"/>
    </source>
</evidence>
<dbReference type="Proteomes" id="UP001292094">
    <property type="component" value="Unassembled WGS sequence"/>
</dbReference>
<dbReference type="AlphaFoldDB" id="A0AAE1NNR5"/>